<keyword evidence="3" id="KW-1185">Reference proteome</keyword>
<dbReference type="Gene3D" id="3.40.50.720">
    <property type="entry name" value="NAD(P)-binding Rossmann-like Domain"/>
    <property type="match status" value="1"/>
</dbReference>
<accession>A0ABU8W3C4</accession>
<dbReference type="EMBL" id="JBBKZV010000014">
    <property type="protein sequence ID" value="MEJ8824560.1"/>
    <property type="molecule type" value="Genomic_DNA"/>
</dbReference>
<comment type="caution">
    <text evidence="2">The sequence shown here is derived from an EMBL/GenBank/DDBJ whole genome shotgun (WGS) entry which is preliminary data.</text>
</comment>
<protein>
    <submittedName>
        <fullName evidence="2">Zinc-binding dehydrogenase</fullName>
    </submittedName>
</protein>
<sequence>MSEPNVLRRSALQVHIGCDVLDPRQEAPAESHFDFVLDAVGARITREQSLTAIKPGGVVMHVGLQDWASEIDMRKLTLAEITLLGTYTYTTADLRATVAALHGAMFGDLS</sequence>
<feature type="domain" description="Alcohol dehydrogenase-like C-terminal" evidence="1">
    <location>
        <begin position="26"/>
        <end position="100"/>
    </location>
</feature>
<dbReference type="InterPro" id="IPR036291">
    <property type="entry name" value="NAD(P)-bd_dom_sf"/>
</dbReference>
<gene>
    <name evidence="2" type="ORF">WKW80_21400</name>
</gene>
<name>A0ABU8W3C4_9BURK</name>
<evidence type="ECO:0000313" key="2">
    <source>
        <dbReference type="EMBL" id="MEJ8824560.1"/>
    </source>
</evidence>
<organism evidence="2 3">
    <name type="scientific">Variovorax humicola</name>
    <dbReference type="NCBI Taxonomy" id="1769758"/>
    <lineage>
        <taxon>Bacteria</taxon>
        <taxon>Pseudomonadati</taxon>
        <taxon>Pseudomonadota</taxon>
        <taxon>Betaproteobacteria</taxon>
        <taxon>Burkholderiales</taxon>
        <taxon>Comamonadaceae</taxon>
        <taxon>Variovorax</taxon>
    </lineage>
</organism>
<dbReference type="Gene3D" id="3.90.180.10">
    <property type="entry name" value="Medium-chain alcohol dehydrogenases, catalytic domain"/>
    <property type="match status" value="1"/>
</dbReference>
<dbReference type="RefSeq" id="WP_340365599.1">
    <property type="nucleotide sequence ID" value="NZ_JBBKZV010000014.1"/>
</dbReference>
<dbReference type="Pfam" id="PF00107">
    <property type="entry name" value="ADH_zinc_N"/>
    <property type="match status" value="1"/>
</dbReference>
<dbReference type="InterPro" id="IPR013149">
    <property type="entry name" value="ADH-like_C"/>
</dbReference>
<evidence type="ECO:0000259" key="1">
    <source>
        <dbReference type="Pfam" id="PF00107"/>
    </source>
</evidence>
<proteinExistence type="predicted"/>
<evidence type="ECO:0000313" key="3">
    <source>
        <dbReference type="Proteomes" id="UP001363010"/>
    </source>
</evidence>
<dbReference type="SUPFAM" id="SSF51735">
    <property type="entry name" value="NAD(P)-binding Rossmann-fold domains"/>
    <property type="match status" value="1"/>
</dbReference>
<reference evidence="2 3" key="1">
    <citation type="submission" date="2024-03" db="EMBL/GenBank/DDBJ databases">
        <title>Novel species of the genus Variovorax.</title>
        <authorList>
            <person name="Liu Q."/>
            <person name="Xin Y.-H."/>
        </authorList>
    </citation>
    <scope>NUCLEOTIDE SEQUENCE [LARGE SCALE GENOMIC DNA]</scope>
    <source>
        <strain evidence="2 3">KACC 18501</strain>
    </source>
</reference>
<dbReference type="Proteomes" id="UP001363010">
    <property type="component" value="Unassembled WGS sequence"/>
</dbReference>